<organism evidence="1 2">
    <name type="scientific">Falsibacillus pallidus</name>
    <dbReference type="NCBI Taxonomy" id="493781"/>
    <lineage>
        <taxon>Bacteria</taxon>
        <taxon>Bacillati</taxon>
        <taxon>Bacillota</taxon>
        <taxon>Bacilli</taxon>
        <taxon>Bacillales</taxon>
        <taxon>Bacillaceae</taxon>
        <taxon>Falsibacillus</taxon>
    </lineage>
</organism>
<dbReference type="EMBL" id="QQAY01000004">
    <property type="protein sequence ID" value="RDI43117.1"/>
    <property type="molecule type" value="Genomic_DNA"/>
</dbReference>
<gene>
    <name evidence="1" type="ORF">DFR59_104168</name>
</gene>
<protein>
    <submittedName>
        <fullName evidence="1">Uncharacterized protein DUF2639</fullName>
    </submittedName>
</protein>
<dbReference type="Proteomes" id="UP000255326">
    <property type="component" value="Unassembled WGS sequence"/>
</dbReference>
<comment type="caution">
    <text evidence="1">The sequence shown here is derived from an EMBL/GenBank/DDBJ whole genome shotgun (WGS) entry which is preliminary data.</text>
</comment>
<proteinExistence type="predicted"/>
<name>A0A370GHJ2_9BACI</name>
<dbReference type="RefSeq" id="WP_114745421.1">
    <property type="nucleotide sequence ID" value="NZ_CP158866.1"/>
</dbReference>
<dbReference type="InterPro" id="IPR022580">
    <property type="entry name" value="DUF2639"/>
</dbReference>
<dbReference type="Pfam" id="PF11121">
    <property type="entry name" value="DUF2639"/>
    <property type="match status" value="1"/>
</dbReference>
<evidence type="ECO:0000313" key="2">
    <source>
        <dbReference type="Proteomes" id="UP000255326"/>
    </source>
</evidence>
<dbReference type="AlphaFoldDB" id="A0A370GHJ2"/>
<evidence type="ECO:0000313" key="1">
    <source>
        <dbReference type="EMBL" id="RDI43117.1"/>
    </source>
</evidence>
<accession>A0A370GHJ2</accession>
<dbReference type="OrthoDB" id="2738543at2"/>
<keyword evidence="2" id="KW-1185">Reference proteome</keyword>
<sequence length="53" mass="6474">MAYRYSKGWFIQQLKTIGLTKHPIERKKLELYRTFVVRNLYEEHFGPTEAEKE</sequence>
<reference evidence="1 2" key="1">
    <citation type="submission" date="2018-07" db="EMBL/GenBank/DDBJ databases">
        <title>Genomic Encyclopedia of Type Strains, Phase IV (KMG-IV): sequencing the most valuable type-strain genomes for metagenomic binning, comparative biology and taxonomic classification.</title>
        <authorList>
            <person name="Goeker M."/>
        </authorList>
    </citation>
    <scope>NUCLEOTIDE SEQUENCE [LARGE SCALE GENOMIC DNA]</scope>
    <source>
        <strain evidence="1 2">DSM 25281</strain>
    </source>
</reference>